<dbReference type="RefSeq" id="WP_034564182.1">
    <property type="nucleotide sequence ID" value="NZ_CAMCCI010000075.1"/>
</dbReference>
<evidence type="ECO:0000259" key="1">
    <source>
        <dbReference type="Pfam" id="PF18812"/>
    </source>
</evidence>
<evidence type="ECO:0000313" key="2">
    <source>
        <dbReference type="EMBL" id="TLE09951.1"/>
    </source>
</evidence>
<gene>
    <name evidence="2" type="ORF">LS79_007070</name>
</gene>
<dbReference type="EMBL" id="JRPJ02000023">
    <property type="protein sequence ID" value="TLE09951.1"/>
    <property type="molecule type" value="Genomic_DNA"/>
</dbReference>
<dbReference type="Proteomes" id="UP000029857">
    <property type="component" value="Unassembled WGS sequence"/>
</dbReference>
<evidence type="ECO:0000313" key="3">
    <source>
        <dbReference type="Proteomes" id="UP000029857"/>
    </source>
</evidence>
<dbReference type="AlphaFoldDB" id="A0A4U8UCM6"/>
<comment type="caution">
    <text evidence="2">The sequence shown here is derived from an EMBL/GenBank/DDBJ whole genome shotgun (WGS) entry which is preliminary data.</text>
</comment>
<feature type="domain" description="Phage-Barnase-EndoU-ColicinE5/D-RelE like nuclease 3" evidence="1">
    <location>
        <begin position="3"/>
        <end position="85"/>
    </location>
</feature>
<accession>A0A4U8UCM6</accession>
<name>A0A4U8UCM6_9HELI</name>
<sequence length="109" mass="12374">MIRHGDEIVEKQKGQNAINVDEILTYYPAITKPNNHDLRIVQDNGNIFYAKQINGHFIAIEEVLTGRNKIKFVTAWNINGSLNDKMIKKLGLPHYLRQTGVSARAKNST</sequence>
<reference evidence="2 3" key="1">
    <citation type="journal article" date="2014" name="Genome Announc.">
        <title>Draft genome sequences of eight enterohepatic helicobacter species isolated from both laboratory and wild rodents.</title>
        <authorList>
            <person name="Sheh A."/>
            <person name="Shen Z."/>
            <person name="Fox J.G."/>
        </authorList>
    </citation>
    <scope>NUCLEOTIDE SEQUENCE [LARGE SCALE GENOMIC DNA]</scope>
    <source>
        <strain evidence="2 3">ATCC 49320</strain>
    </source>
</reference>
<dbReference type="Pfam" id="PF18812">
    <property type="entry name" value="PBECR3"/>
    <property type="match status" value="1"/>
</dbReference>
<proteinExistence type="predicted"/>
<dbReference type="InterPro" id="IPR041301">
    <property type="entry name" value="PBECR3"/>
</dbReference>
<organism evidence="2 3">
    <name type="scientific">Helicobacter bilis</name>
    <dbReference type="NCBI Taxonomy" id="37372"/>
    <lineage>
        <taxon>Bacteria</taxon>
        <taxon>Pseudomonadati</taxon>
        <taxon>Campylobacterota</taxon>
        <taxon>Epsilonproteobacteria</taxon>
        <taxon>Campylobacterales</taxon>
        <taxon>Helicobacteraceae</taxon>
        <taxon>Helicobacter</taxon>
    </lineage>
</organism>
<protein>
    <recommendedName>
        <fullName evidence="1">Phage-Barnase-EndoU-ColicinE5/D-RelE like nuclease 3 domain-containing protein</fullName>
    </recommendedName>
</protein>